<evidence type="ECO:0000256" key="8">
    <source>
        <dbReference type="ARBA" id="ARBA00037998"/>
    </source>
</evidence>
<keyword evidence="4 9" id="KW-0812">Transmembrane</keyword>
<comment type="subcellular location">
    <subcellularLocation>
        <location evidence="1">Cell membrane</location>
        <topology evidence="1">Multi-pass membrane protein</topology>
    </subcellularLocation>
</comment>
<keyword evidence="7 9" id="KW-0472">Membrane</keyword>
<accession>A0ABY5P8B3</accession>
<feature type="transmembrane region" description="Helical" evidence="9">
    <location>
        <begin position="188"/>
        <end position="206"/>
    </location>
</feature>
<feature type="transmembrane region" description="Helical" evidence="9">
    <location>
        <begin position="97"/>
        <end position="117"/>
    </location>
</feature>
<keyword evidence="2" id="KW-0813">Transport</keyword>
<feature type="transmembrane region" description="Helical" evidence="9">
    <location>
        <begin position="61"/>
        <end position="85"/>
    </location>
</feature>
<evidence type="ECO:0000256" key="7">
    <source>
        <dbReference type="ARBA" id="ARBA00023136"/>
    </source>
</evidence>
<evidence type="ECO:0000256" key="2">
    <source>
        <dbReference type="ARBA" id="ARBA00022448"/>
    </source>
</evidence>
<organism evidence="10 11">
    <name type="scientific">Fundicoccus culcitae</name>
    <dbReference type="NCBI Taxonomy" id="2969821"/>
    <lineage>
        <taxon>Bacteria</taxon>
        <taxon>Bacillati</taxon>
        <taxon>Bacillota</taxon>
        <taxon>Bacilli</taxon>
        <taxon>Lactobacillales</taxon>
        <taxon>Aerococcaceae</taxon>
        <taxon>Fundicoccus</taxon>
    </lineage>
</organism>
<protein>
    <submittedName>
        <fullName evidence="10">Branched-chain amino acid ABC transporter permease</fullName>
    </submittedName>
</protein>
<keyword evidence="11" id="KW-1185">Reference proteome</keyword>
<keyword evidence="3" id="KW-1003">Cell membrane</keyword>
<evidence type="ECO:0000313" key="11">
    <source>
        <dbReference type="Proteomes" id="UP001315967"/>
    </source>
</evidence>
<keyword evidence="5" id="KW-0029">Amino-acid transport</keyword>
<evidence type="ECO:0000313" key="10">
    <source>
        <dbReference type="EMBL" id="UUX34982.1"/>
    </source>
</evidence>
<dbReference type="Proteomes" id="UP001315967">
    <property type="component" value="Chromosome"/>
</dbReference>
<evidence type="ECO:0000256" key="9">
    <source>
        <dbReference type="SAM" id="Phobius"/>
    </source>
</evidence>
<comment type="similarity">
    <text evidence="8">Belongs to the binding-protein-dependent transport system permease family. LivHM subfamily.</text>
</comment>
<feature type="transmembrane region" description="Helical" evidence="9">
    <location>
        <begin position="137"/>
        <end position="159"/>
    </location>
</feature>
<dbReference type="Pfam" id="PF02653">
    <property type="entry name" value="BPD_transp_2"/>
    <property type="match status" value="1"/>
</dbReference>
<name>A0ABY5P8B3_9LACT</name>
<gene>
    <name evidence="10" type="ORF">NRE15_04875</name>
</gene>
<keyword evidence="6 9" id="KW-1133">Transmembrane helix</keyword>
<evidence type="ECO:0000256" key="6">
    <source>
        <dbReference type="ARBA" id="ARBA00022989"/>
    </source>
</evidence>
<dbReference type="EMBL" id="CP102453">
    <property type="protein sequence ID" value="UUX34982.1"/>
    <property type="molecule type" value="Genomic_DNA"/>
</dbReference>
<sequence>MSDLVGVVLRSIEYGSMYALAALGIILVYRTSYATNFAQATIGMFSTYTVAKLIHDRGMGLVPALLVGIITAVIIGVLIDVLIMRRASSANPIGKQIITLGISSILLGLAPMIFGVYNLNMPRFIPQGSMTILGASISYNALFNIFLAAAIMLGLFAIIQKTKLGLAIRTTASNEKVARMMGVPSKNITMLSWAVAGVLSLMSGVMTAPYSSVSLVFMNDIQITAFLATVLGGFNTFYGAVIASYLISIALNLYQVYMPLGTVWGKPVIYALLLLVMYFKPYGLFGKKRVKKV</sequence>
<dbReference type="PANTHER" id="PTHR11795">
    <property type="entry name" value="BRANCHED-CHAIN AMINO ACID TRANSPORT SYSTEM PERMEASE PROTEIN LIVH"/>
    <property type="match status" value="1"/>
</dbReference>
<feature type="transmembrane region" description="Helical" evidence="9">
    <location>
        <begin position="12"/>
        <end position="29"/>
    </location>
</feature>
<evidence type="ECO:0000256" key="5">
    <source>
        <dbReference type="ARBA" id="ARBA00022970"/>
    </source>
</evidence>
<feature type="transmembrane region" description="Helical" evidence="9">
    <location>
        <begin position="268"/>
        <end position="285"/>
    </location>
</feature>
<evidence type="ECO:0000256" key="4">
    <source>
        <dbReference type="ARBA" id="ARBA00022692"/>
    </source>
</evidence>
<dbReference type="CDD" id="cd06582">
    <property type="entry name" value="TM_PBP1_LivH_like"/>
    <property type="match status" value="1"/>
</dbReference>
<evidence type="ECO:0000256" key="3">
    <source>
        <dbReference type="ARBA" id="ARBA00022475"/>
    </source>
</evidence>
<dbReference type="InterPro" id="IPR052157">
    <property type="entry name" value="BCAA_transport_permease"/>
</dbReference>
<evidence type="ECO:0000256" key="1">
    <source>
        <dbReference type="ARBA" id="ARBA00004651"/>
    </source>
</evidence>
<dbReference type="RefSeq" id="WP_313794476.1">
    <property type="nucleotide sequence ID" value="NZ_CP102453.1"/>
</dbReference>
<reference evidence="10 11" key="1">
    <citation type="submission" date="2022-08" db="EMBL/GenBank/DDBJ databases">
        <title>Aerococcaceae sp. nov isolated from spoiled eye mask.</title>
        <authorList>
            <person name="Zhou G."/>
            <person name="Xie X.-B."/>
            <person name="Shi Q.-S."/>
            <person name="Wang Y.-S."/>
            <person name="Wen X."/>
            <person name="Peng H."/>
            <person name="Yang X.-J."/>
            <person name="Tao H.-B."/>
            <person name="Huang X.-M."/>
        </authorList>
    </citation>
    <scope>NUCLEOTIDE SEQUENCE [LARGE SCALE GENOMIC DNA]</scope>
    <source>
        <strain evidence="11">DM20194951</strain>
    </source>
</reference>
<proteinExistence type="inferred from homology"/>
<dbReference type="PANTHER" id="PTHR11795:SF445">
    <property type="entry name" value="AMINO ACID ABC TRANSPORTER PERMEASE PROTEIN"/>
    <property type="match status" value="1"/>
</dbReference>
<dbReference type="InterPro" id="IPR001851">
    <property type="entry name" value="ABC_transp_permease"/>
</dbReference>